<reference evidence="1 2" key="1">
    <citation type="submission" date="2016-10" db="EMBL/GenBank/DDBJ databases">
        <title>Genome sequence of the ascomycete fungus Penicillium subrubescens.</title>
        <authorList>
            <person name="De Vries R.P."/>
            <person name="Peng M."/>
            <person name="Dilokpimol A."/>
            <person name="Hilden K."/>
            <person name="Makela M.R."/>
            <person name="Grigoriev I."/>
            <person name="Riley R."/>
            <person name="Granchi Z."/>
        </authorList>
    </citation>
    <scope>NUCLEOTIDE SEQUENCE [LARGE SCALE GENOMIC DNA]</scope>
    <source>
        <strain evidence="1 2">CBS 132785</strain>
    </source>
</reference>
<dbReference type="EMBL" id="MNBE01000214">
    <property type="protein sequence ID" value="OKP12436.1"/>
    <property type="molecule type" value="Genomic_DNA"/>
</dbReference>
<protein>
    <submittedName>
        <fullName evidence="1">Uncharacterized protein</fullName>
    </submittedName>
</protein>
<evidence type="ECO:0000313" key="1">
    <source>
        <dbReference type="EMBL" id="OKP12436.1"/>
    </source>
</evidence>
<gene>
    <name evidence="1" type="ORF">PENSUB_1921</name>
</gene>
<dbReference type="OrthoDB" id="10449471at2759"/>
<dbReference type="Proteomes" id="UP000186955">
    <property type="component" value="Unassembled WGS sequence"/>
</dbReference>
<dbReference type="AlphaFoldDB" id="A0A1Q5UIX6"/>
<name>A0A1Q5UIX6_9EURO</name>
<proteinExistence type="predicted"/>
<comment type="caution">
    <text evidence="1">The sequence shown here is derived from an EMBL/GenBank/DDBJ whole genome shotgun (WGS) entry which is preliminary data.</text>
</comment>
<sequence length="86" mass="9650">MAYIDTQPLETFIFEGLRQFVGEHAGSRQSVDTASEVVHSLSLALKNTVLFSQDLHPSDFSSQLEDSLDWVKRLKPILKLVFKADG</sequence>
<organism evidence="1 2">
    <name type="scientific">Penicillium subrubescens</name>
    <dbReference type="NCBI Taxonomy" id="1316194"/>
    <lineage>
        <taxon>Eukaryota</taxon>
        <taxon>Fungi</taxon>
        <taxon>Dikarya</taxon>
        <taxon>Ascomycota</taxon>
        <taxon>Pezizomycotina</taxon>
        <taxon>Eurotiomycetes</taxon>
        <taxon>Eurotiomycetidae</taxon>
        <taxon>Eurotiales</taxon>
        <taxon>Aspergillaceae</taxon>
        <taxon>Penicillium</taxon>
    </lineage>
</organism>
<keyword evidence="2" id="KW-1185">Reference proteome</keyword>
<accession>A0A1Q5UIX6</accession>
<evidence type="ECO:0000313" key="2">
    <source>
        <dbReference type="Proteomes" id="UP000186955"/>
    </source>
</evidence>